<dbReference type="PANTHER" id="PTHR42723:SF1">
    <property type="entry name" value="CHLOROPHYLL SYNTHASE, CHLOROPLASTIC"/>
    <property type="match status" value="1"/>
</dbReference>
<feature type="transmembrane region" description="Helical" evidence="7">
    <location>
        <begin position="140"/>
        <end position="158"/>
    </location>
</feature>
<sequence>MHSSRQVVQTLPRPAGELMVTGARPGGFRTLVELTRPWFWPVSMVPVVMGMLFAYKAPGEPAADLQPGRYVAALIAAGPLLWSSVLAVNDAFDFETDRLNERRRHSPHVRGQLQRRQLLGFAALAGGAACLFAAWSGGLIFTAGMAGVLVLGWIYSAPPVRLKGRPVWDVGCNALALGVLGPMGGWALTRSVGEYPVSLAITGLFAGAALYLPTLAIDVDADRAAGIRTTAVRFGLTVVGVLGILSWTVAVLLTVHLTTRGQVLPRQLLPTQLTLSSLLWLAYVFLSRRPTIRRLAILSAALGVAFVFLWIPA</sequence>
<feature type="transmembrane region" description="Helical" evidence="7">
    <location>
        <begin position="70"/>
        <end position="92"/>
    </location>
</feature>
<feature type="transmembrane region" description="Helical" evidence="7">
    <location>
        <begin position="295"/>
        <end position="311"/>
    </location>
</feature>
<dbReference type="InterPro" id="IPR044878">
    <property type="entry name" value="UbiA_sf"/>
</dbReference>
<dbReference type="Pfam" id="PF01040">
    <property type="entry name" value="UbiA"/>
    <property type="match status" value="1"/>
</dbReference>
<dbReference type="EMBL" id="LT629732">
    <property type="protein sequence ID" value="SDS65131.1"/>
    <property type="molecule type" value="Genomic_DNA"/>
</dbReference>
<evidence type="ECO:0000313" key="8">
    <source>
        <dbReference type="EMBL" id="SDS65131.1"/>
    </source>
</evidence>
<feature type="transmembrane region" description="Helical" evidence="7">
    <location>
        <begin position="38"/>
        <end position="58"/>
    </location>
</feature>
<name>A0A1H1TYB6_9ACTN</name>
<keyword evidence="4 7" id="KW-0812">Transmembrane</keyword>
<feature type="transmembrane region" description="Helical" evidence="7">
    <location>
        <begin position="234"/>
        <end position="257"/>
    </location>
</feature>
<organism evidence="8 9">
    <name type="scientific">Actinopolymorpha singaporensis</name>
    <dbReference type="NCBI Taxonomy" id="117157"/>
    <lineage>
        <taxon>Bacteria</taxon>
        <taxon>Bacillati</taxon>
        <taxon>Actinomycetota</taxon>
        <taxon>Actinomycetes</taxon>
        <taxon>Propionibacteriales</taxon>
        <taxon>Actinopolymorphaceae</taxon>
        <taxon>Actinopolymorpha</taxon>
    </lineage>
</organism>
<evidence type="ECO:0000256" key="1">
    <source>
        <dbReference type="ARBA" id="ARBA00004141"/>
    </source>
</evidence>
<evidence type="ECO:0000256" key="6">
    <source>
        <dbReference type="ARBA" id="ARBA00023136"/>
    </source>
</evidence>
<dbReference type="InterPro" id="IPR050475">
    <property type="entry name" value="Prenyltransferase_related"/>
</dbReference>
<dbReference type="STRING" id="117157.SAMN04489717_3388"/>
<feature type="transmembrane region" description="Helical" evidence="7">
    <location>
        <begin position="195"/>
        <end position="213"/>
    </location>
</feature>
<evidence type="ECO:0000313" key="9">
    <source>
        <dbReference type="Proteomes" id="UP000198983"/>
    </source>
</evidence>
<dbReference type="GO" id="GO:0004659">
    <property type="term" value="F:prenyltransferase activity"/>
    <property type="evidence" value="ECO:0007669"/>
    <property type="project" value="InterPro"/>
</dbReference>
<evidence type="ECO:0000256" key="4">
    <source>
        <dbReference type="ARBA" id="ARBA00022692"/>
    </source>
</evidence>
<comment type="pathway">
    <text evidence="2">Quinol/quinone metabolism; menaquinone biosynthesis.</text>
</comment>
<keyword evidence="9" id="KW-1185">Reference proteome</keyword>
<protein>
    <submittedName>
        <fullName evidence="8">Chlorophyll synthase</fullName>
    </submittedName>
</protein>
<dbReference type="Proteomes" id="UP000198983">
    <property type="component" value="Chromosome I"/>
</dbReference>
<dbReference type="UniPathway" id="UPA00079"/>
<feature type="transmembrane region" description="Helical" evidence="7">
    <location>
        <begin position="113"/>
        <end position="134"/>
    </location>
</feature>
<dbReference type="Gene3D" id="1.10.357.140">
    <property type="entry name" value="UbiA prenyltransferase"/>
    <property type="match status" value="1"/>
</dbReference>
<dbReference type="CDD" id="cd13962">
    <property type="entry name" value="PT_UbiA_UBIAD1"/>
    <property type="match status" value="1"/>
</dbReference>
<keyword evidence="5 7" id="KW-1133">Transmembrane helix</keyword>
<keyword evidence="6 7" id="KW-0472">Membrane</keyword>
<dbReference type="InterPro" id="IPR026046">
    <property type="entry name" value="UBIAD1"/>
</dbReference>
<dbReference type="PANTHER" id="PTHR42723">
    <property type="entry name" value="CHLOROPHYLL SYNTHASE"/>
    <property type="match status" value="1"/>
</dbReference>
<feature type="transmembrane region" description="Helical" evidence="7">
    <location>
        <begin position="269"/>
        <end position="286"/>
    </location>
</feature>
<dbReference type="GO" id="GO:0016020">
    <property type="term" value="C:membrane"/>
    <property type="evidence" value="ECO:0007669"/>
    <property type="project" value="UniProtKB-SubCell"/>
</dbReference>
<comment type="subcellular location">
    <subcellularLocation>
        <location evidence="1">Membrane</location>
        <topology evidence="1">Multi-pass membrane protein</topology>
    </subcellularLocation>
</comment>
<feature type="transmembrane region" description="Helical" evidence="7">
    <location>
        <begin position="170"/>
        <end position="189"/>
    </location>
</feature>
<evidence type="ECO:0000256" key="2">
    <source>
        <dbReference type="ARBA" id="ARBA00004863"/>
    </source>
</evidence>
<dbReference type="GO" id="GO:0009234">
    <property type="term" value="P:menaquinone biosynthetic process"/>
    <property type="evidence" value="ECO:0007669"/>
    <property type="project" value="UniProtKB-UniPathway"/>
</dbReference>
<proteinExistence type="predicted"/>
<evidence type="ECO:0000256" key="7">
    <source>
        <dbReference type="SAM" id="Phobius"/>
    </source>
</evidence>
<dbReference type="AlphaFoldDB" id="A0A1H1TYB6"/>
<reference evidence="8 9" key="1">
    <citation type="submission" date="2016-10" db="EMBL/GenBank/DDBJ databases">
        <authorList>
            <person name="de Groot N.N."/>
        </authorList>
    </citation>
    <scope>NUCLEOTIDE SEQUENCE [LARGE SCALE GENOMIC DNA]</scope>
    <source>
        <strain evidence="8 9">DSM 22024</strain>
    </source>
</reference>
<evidence type="ECO:0000256" key="5">
    <source>
        <dbReference type="ARBA" id="ARBA00022989"/>
    </source>
</evidence>
<dbReference type="InterPro" id="IPR000537">
    <property type="entry name" value="UbiA_prenyltransferase"/>
</dbReference>
<keyword evidence="3" id="KW-0474">Menaquinone biosynthesis</keyword>
<accession>A0A1H1TYB6</accession>
<evidence type="ECO:0000256" key="3">
    <source>
        <dbReference type="ARBA" id="ARBA00022428"/>
    </source>
</evidence>
<gene>
    <name evidence="8" type="ORF">SAMN04489717_3388</name>
</gene>